<protein>
    <recommendedName>
        <fullName evidence="5">Snurportin-1</fullName>
    </recommendedName>
</protein>
<organism evidence="11 12">
    <name type="scientific">Caenorhabditis auriculariae</name>
    <dbReference type="NCBI Taxonomy" id="2777116"/>
    <lineage>
        <taxon>Eukaryota</taxon>
        <taxon>Metazoa</taxon>
        <taxon>Ecdysozoa</taxon>
        <taxon>Nematoda</taxon>
        <taxon>Chromadorea</taxon>
        <taxon>Rhabditida</taxon>
        <taxon>Rhabditina</taxon>
        <taxon>Rhabditomorpha</taxon>
        <taxon>Rhabditoidea</taxon>
        <taxon>Rhabditidae</taxon>
        <taxon>Peloderinae</taxon>
        <taxon>Caenorhabditis</taxon>
    </lineage>
</organism>
<dbReference type="InterPro" id="IPR017336">
    <property type="entry name" value="Snurportin-1"/>
</dbReference>
<keyword evidence="9" id="KW-0539">Nucleus</keyword>
<evidence type="ECO:0000256" key="8">
    <source>
        <dbReference type="ARBA" id="ARBA00022884"/>
    </source>
</evidence>
<dbReference type="PANTHER" id="PTHR13403">
    <property type="entry name" value="SNURPORTIN1 RNUT1 PROTEIN RNA, U TRANSPORTER 1"/>
    <property type="match status" value="1"/>
</dbReference>
<dbReference type="EMBL" id="CAJGYM010000040">
    <property type="protein sequence ID" value="CAD6194048.1"/>
    <property type="molecule type" value="Genomic_DNA"/>
</dbReference>
<accession>A0A8S1HI08</accession>
<evidence type="ECO:0000313" key="12">
    <source>
        <dbReference type="Proteomes" id="UP000835052"/>
    </source>
</evidence>
<dbReference type="GO" id="GO:0061015">
    <property type="term" value="P:snRNA import into nucleus"/>
    <property type="evidence" value="ECO:0007669"/>
    <property type="project" value="InterPro"/>
</dbReference>
<keyword evidence="6" id="KW-0813">Transport</keyword>
<evidence type="ECO:0000256" key="9">
    <source>
        <dbReference type="ARBA" id="ARBA00023242"/>
    </source>
</evidence>
<evidence type="ECO:0000256" key="5">
    <source>
        <dbReference type="ARBA" id="ARBA00016034"/>
    </source>
</evidence>
<feature type="domain" description="Snurportin-1 m3G cap-binding" evidence="10">
    <location>
        <begin position="85"/>
        <end position="260"/>
    </location>
</feature>
<evidence type="ECO:0000313" key="11">
    <source>
        <dbReference type="EMBL" id="CAD6194048.1"/>
    </source>
</evidence>
<sequence>MDDLVDQLTETFHVDPNALGKAAEQQAKRREEALVRQRDSRTDRFNRLRKLALDEEYEDDEEEVEKQQALDLRKRRPHIFRYADQLMLSEWLIDIPEMLSAEWTMIPAPVGKRVLVVASRGTTTAYNKAGRMVTQFQSRLPGGSSATSASYTIVDAIMSDKTIYCLDLLCWNQMNVADNPVDLRHFLLDSKLEEMPELAVSSKKNKFSIRKLPHCKCTPEAMTEMMSSDFDFDLLDGLLFYYTEAQYEAGQSALVGWLKPWMLPEVLNVPVSERFLAGKEDRTTQQFIESYNSTHGHQSKIEKGMECE</sequence>
<reference evidence="11" key="1">
    <citation type="submission" date="2020-10" db="EMBL/GenBank/DDBJ databases">
        <authorList>
            <person name="Kikuchi T."/>
        </authorList>
    </citation>
    <scope>NUCLEOTIDE SEQUENCE</scope>
    <source>
        <strain evidence="11">NKZ352</strain>
    </source>
</reference>
<evidence type="ECO:0000259" key="10">
    <source>
        <dbReference type="Pfam" id="PF21974"/>
    </source>
</evidence>
<keyword evidence="12" id="KW-1185">Reference proteome</keyword>
<evidence type="ECO:0000256" key="3">
    <source>
        <dbReference type="ARBA" id="ARBA00004496"/>
    </source>
</evidence>
<dbReference type="GO" id="GO:0005634">
    <property type="term" value="C:nucleus"/>
    <property type="evidence" value="ECO:0007669"/>
    <property type="project" value="UniProtKB-SubCell"/>
</dbReference>
<dbReference type="Gene3D" id="3.30.470.30">
    <property type="entry name" value="DNA ligase/mRNA capping enzyme"/>
    <property type="match status" value="1"/>
</dbReference>
<comment type="caution">
    <text evidence="11">The sequence shown here is derived from an EMBL/GenBank/DDBJ whole genome shotgun (WGS) entry which is preliminary data.</text>
</comment>
<evidence type="ECO:0000256" key="6">
    <source>
        <dbReference type="ARBA" id="ARBA00022448"/>
    </source>
</evidence>
<comment type="function">
    <text evidence="1">Functions as an U snRNP-specific nuclear import adapter. Involved in the trimethylguanosine (m3G)-cap-dependent nuclear import of U snRNPs. Binds specifically to the terminal m3G-cap U snRNAs.</text>
</comment>
<dbReference type="CDD" id="cd09232">
    <property type="entry name" value="Snurportin-1_C"/>
    <property type="match status" value="1"/>
</dbReference>
<dbReference type="AlphaFoldDB" id="A0A8S1HI08"/>
<dbReference type="GO" id="GO:0005737">
    <property type="term" value="C:cytoplasm"/>
    <property type="evidence" value="ECO:0007669"/>
    <property type="project" value="UniProtKB-SubCell"/>
</dbReference>
<evidence type="ECO:0000256" key="4">
    <source>
        <dbReference type="ARBA" id="ARBA00007540"/>
    </source>
</evidence>
<keyword evidence="8" id="KW-0694">RNA-binding</keyword>
<dbReference type="SUPFAM" id="SSF56091">
    <property type="entry name" value="DNA ligase/mRNA capping enzyme, catalytic domain"/>
    <property type="match status" value="1"/>
</dbReference>
<evidence type="ECO:0000256" key="1">
    <source>
        <dbReference type="ARBA" id="ARBA00003975"/>
    </source>
</evidence>
<dbReference type="GO" id="GO:0003723">
    <property type="term" value="F:RNA binding"/>
    <property type="evidence" value="ECO:0007669"/>
    <property type="project" value="UniProtKB-KW"/>
</dbReference>
<name>A0A8S1HI08_9PELO</name>
<dbReference type="Proteomes" id="UP000835052">
    <property type="component" value="Unassembled WGS sequence"/>
</dbReference>
<dbReference type="InterPro" id="IPR047857">
    <property type="entry name" value="Snurportin1_C"/>
</dbReference>
<evidence type="ECO:0000256" key="2">
    <source>
        <dbReference type="ARBA" id="ARBA00004123"/>
    </source>
</evidence>
<dbReference type="OrthoDB" id="10003593at2759"/>
<comment type="similarity">
    <text evidence="4">Belongs to the snurportin family.</text>
</comment>
<comment type="subcellular location">
    <subcellularLocation>
        <location evidence="3">Cytoplasm</location>
    </subcellularLocation>
    <subcellularLocation>
        <location evidence="2">Nucleus</location>
    </subcellularLocation>
</comment>
<keyword evidence="7" id="KW-0963">Cytoplasm</keyword>
<gene>
    <name evidence="11" type="ORF">CAUJ_LOCUS9967</name>
</gene>
<dbReference type="PANTHER" id="PTHR13403:SF6">
    <property type="entry name" value="SNURPORTIN-1"/>
    <property type="match status" value="1"/>
</dbReference>
<proteinExistence type="inferred from homology"/>
<dbReference type="Pfam" id="PF21974">
    <property type="entry name" value="SPN1_m3Gcap_bd"/>
    <property type="match status" value="1"/>
</dbReference>
<evidence type="ECO:0000256" key="7">
    <source>
        <dbReference type="ARBA" id="ARBA00022490"/>
    </source>
</evidence>